<comment type="caution">
    <text evidence="1">The sequence shown here is derived from an EMBL/GenBank/DDBJ whole genome shotgun (WGS) entry which is preliminary data.</text>
</comment>
<reference evidence="1" key="1">
    <citation type="journal article" date="2020" name="Stud. Mycol.">
        <title>101 Dothideomycetes genomes: a test case for predicting lifestyles and emergence of pathogens.</title>
        <authorList>
            <person name="Haridas S."/>
            <person name="Albert R."/>
            <person name="Binder M."/>
            <person name="Bloem J."/>
            <person name="Labutti K."/>
            <person name="Salamov A."/>
            <person name="Andreopoulos B."/>
            <person name="Baker S."/>
            <person name="Barry K."/>
            <person name="Bills G."/>
            <person name="Bluhm B."/>
            <person name="Cannon C."/>
            <person name="Castanera R."/>
            <person name="Culley D."/>
            <person name="Daum C."/>
            <person name="Ezra D."/>
            <person name="Gonzalez J."/>
            <person name="Henrissat B."/>
            <person name="Kuo A."/>
            <person name="Liang C."/>
            <person name="Lipzen A."/>
            <person name="Lutzoni F."/>
            <person name="Magnuson J."/>
            <person name="Mondo S."/>
            <person name="Nolan M."/>
            <person name="Ohm R."/>
            <person name="Pangilinan J."/>
            <person name="Park H.-J."/>
            <person name="Ramirez L."/>
            <person name="Alfaro M."/>
            <person name="Sun H."/>
            <person name="Tritt A."/>
            <person name="Yoshinaga Y."/>
            <person name="Zwiers L.-H."/>
            <person name="Turgeon B."/>
            <person name="Goodwin S."/>
            <person name="Spatafora J."/>
            <person name="Crous P."/>
            <person name="Grigoriev I."/>
        </authorList>
    </citation>
    <scope>NUCLEOTIDE SEQUENCE</scope>
    <source>
        <strain evidence="1">ATCC 200398</strain>
    </source>
</reference>
<gene>
    <name evidence="1" type="ORF">BDR25DRAFT_358698</name>
</gene>
<organism evidence="1 2">
    <name type="scientific">Lindgomyces ingoldianus</name>
    <dbReference type="NCBI Taxonomy" id="673940"/>
    <lineage>
        <taxon>Eukaryota</taxon>
        <taxon>Fungi</taxon>
        <taxon>Dikarya</taxon>
        <taxon>Ascomycota</taxon>
        <taxon>Pezizomycotina</taxon>
        <taxon>Dothideomycetes</taxon>
        <taxon>Pleosporomycetidae</taxon>
        <taxon>Pleosporales</taxon>
        <taxon>Lindgomycetaceae</taxon>
        <taxon>Lindgomyces</taxon>
    </lineage>
</organism>
<name>A0ACB6QJS7_9PLEO</name>
<dbReference type="Proteomes" id="UP000799755">
    <property type="component" value="Unassembled WGS sequence"/>
</dbReference>
<evidence type="ECO:0000313" key="1">
    <source>
        <dbReference type="EMBL" id="KAF2467141.1"/>
    </source>
</evidence>
<keyword evidence="2" id="KW-1185">Reference proteome</keyword>
<sequence>MVPAELAEITNLSLHIERSQSGYYLLFIMSRREWLQFHNIVGLFVQNISINLPLTPKLGSEGTPFETPSSNFTSSFHKQHGLPHLSAHHLLLRHKRSELKPEVTGHDLCRISSWLHQYTPPVPNGLHHTSEGNHLVASDLSLIVPGVAVTLSKLKTPPNT</sequence>
<protein>
    <submittedName>
        <fullName evidence="1">Uncharacterized protein</fullName>
    </submittedName>
</protein>
<evidence type="ECO:0000313" key="2">
    <source>
        <dbReference type="Proteomes" id="UP000799755"/>
    </source>
</evidence>
<accession>A0ACB6QJS7</accession>
<dbReference type="EMBL" id="MU003521">
    <property type="protein sequence ID" value="KAF2467141.1"/>
    <property type="molecule type" value="Genomic_DNA"/>
</dbReference>
<proteinExistence type="predicted"/>